<protein>
    <submittedName>
        <fullName evidence="2">Uncharacterized protein</fullName>
    </submittedName>
</protein>
<reference evidence="2" key="2">
    <citation type="submission" date="2020-10" db="UniProtKB">
        <authorList>
            <consortium name="WormBaseParasite"/>
        </authorList>
    </citation>
    <scope>IDENTIFICATION</scope>
</reference>
<organism evidence="1 2">
    <name type="scientific">Panagrellus redivivus</name>
    <name type="common">Microworm</name>
    <dbReference type="NCBI Taxonomy" id="6233"/>
    <lineage>
        <taxon>Eukaryota</taxon>
        <taxon>Metazoa</taxon>
        <taxon>Ecdysozoa</taxon>
        <taxon>Nematoda</taxon>
        <taxon>Chromadorea</taxon>
        <taxon>Rhabditida</taxon>
        <taxon>Tylenchina</taxon>
        <taxon>Panagrolaimomorpha</taxon>
        <taxon>Panagrolaimoidea</taxon>
        <taxon>Panagrolaimidae</taxon>
        <taxon>Panagrellus</taxon>
    </lineage>
</organism>
<evidence type="ECO:0000313" key="2">
    <source>
        <dbReference type="WBParaSite" id="Pan_g22960.t1"/>
    </source>
</evidence>
<sequence>MWLTRAECRSCFGFVGGEMIKPQFLSGARTQVETCAGPPGNGKGGSTRTAALSVPSAMPVWACGPMALDMNMSVQPPPYLSVSVALASGDKTMANGTGALSLRDRST</sequence>
<accession>A0A7E4VN58</accession>
<dbReference type="Proteomes" id="UP000492821">
    <property type="component" value="Unassembled WGS sequence"/>
</dbReference>
<keyword evidence="1" id="KW-1185">Reference proteome</keyword>
<proteinExistence type="predicted"/>
<dbReference type="AlphaFoldDB" id="A0A7E4VN58"/>
<name>A0A7E4VN58_PANRE</name>
<dbReference type="WBParaSite" id="Pan_g22960.t1">
    <property type="protein sequence ID" value="Pan_g22960.t1"/>
    <property type="gene ID" value="Pan_g22960"/>
</dbReference>
<evidence type="ECO:0000313" key="1">
    <source>
        <dbReference type="Proteomes" id="UP000492821"/>
    </source>
</evidence>
<reference evidence="1" key="1">
    <citation type="journal article" date="2013" name="Genetics">
        <title>The draft genome and transcriptome of Panagrellus redivivus are shaped by the harsh demands of a free-living lifestyle.</title>
        <authorList>
            <person name="Srinivasan J."/>
            <person name="Dillman A.R."/>
            <person name="Macchietto M.G."/>
            <person name="Heikkinen L."/>
            <person name="Lakso M."/>
            <person name="Fracchia K.M."/>
            <person name="Antoshechkin I."/>
            <person name="Mortazavi A."/>
            <person name="Wong G."/>
            <person name="Sternberg P.W."/>
        </authorList>
    </citation>
    <scope>NUCLEOTIDE SEQUENCE [LARGE SCALE GENOMIC DNA]</scope>
    <source>
        <strain evidence="1">MT8872</strain>
    </source>
</reference>